<comment type="caution">
    <text evidence="2">The sequence shown here is derived from an EMBL/GenBank/DDBJ whole genome shotgun (WGS) entry which is preliminary data.</text>
</comment>
<dbReference type="AlphaFoldDB" id="A0A9D1D487"/>
<evidence type="ECO:0000259" key="1">
    <source>
        <dbReference type="Pfam" id="PF01243"/>
    </source>
</evidence>
<dbReference type="EMBL" id="DVGB01000090">
    <property type="protein sequence ID" value="HIR02116.1"/>
    <property type="molecule type" value="Genomic_DNA"/>
</dbReference>
<sequence length="136" mass="15447">MQEIHDYLEECAKKTGTFYLMTVDGDKPACRPVSFHMLVDGKEYFGVGTFKDAYKQMVANPNVQIVGCKGANWIRVSGTAVFDDDPALFEKAVETLPFLKNLYNEENGRKMGIFRLENGNAQFIEKMMEVVKTVEF</sequence>
<organism evidence="2 3">
    <name type="scientific">Candidatus Aveggerthella stercoripullorum</name>
    <dbReference type="NCBI Taxonomy" id="2840688"/>
    <lineage>
        <taxon>Bacteria</taxon>
        <taxon>Bacillati</taxon>
        <taxon>Actinomycetota</taxon>
        <taxon>Coriobacteriia</taxon>
        <taxon>Eggerthellales</taxon>
        <taxon>Eggerthellaceae</taxon>
        <taxon>Eggerthellaceae incertae sedis</taxon>
        <taxon>Candidatus Aveggerthella</taxon>
    </lineage>
</organism>
<dbReference type="SUPFAM" id="SSF50475">
    <property type="entry name" value="FMN-binding split barrel"/>
    <property type="match status" value="1"/>
</dbReference>
<dbReference type="Pfam" id="PF01243">
    <property type="entry name" value="PNPOx_N"/>
    <property type="match status" value="1"/>
</dbReference>
<gene>
    <name evidence="2" type="ORF">IAA69_07650</name>
</gene>
<accession>A0A9D1D487</accession>
<name>A0A9D1D487_9ACTN</name>
<dbReference type="InterPro" id="IPR011576">
    <property type="entry name" value="Pyridox_Oxase_N"/>
</dbReference>
<protein>
    <submittedName>
        <fullName evidence="2">Pyridoxamine 5'-phosphate oxidase family protein</fullName>
    </submittedName>
</protein>
<evidence type="ECO:0000313" key="2">
    <source>
        <dbReference type="EMBL" id="HIR02116.1"/>
    </source>
</evidence>
<reference evidence="2" key="2">
    <citation type="journal article" date="2021" name="PeerJ">
        <title>Extensive microbial diversity within the chicken gut microbiome revealed by metagenomics and culture.</title>
        <authorList>
            <person name="Gilroy R."/>
            <person name="Ravi A."/>
            <person name="Getino M."/>
            <person name="Pursley I."/>
            <person name="Horton D.L."/>
            <person name="Alikhan N.F."/>
            <person name="Baker D."/>
            <person name="Gharbi K."/>
            <person name="Hall N."/>
            <person name="Watson M."/>
            <person name="Adriaenssens E.M."/>
            <person name="Foster-Nyarko E."/>
            <person name="Jarju S."/>
            <person name="Secka A."/>
            <person name="Antonio M."/>
            <person name="Oren A."/>
            <person name="Chaudhuri R.R."/>
            <person name="La Ragione R."/>
            <person name="Hildebrand F."/>
            <person name="Pallen M.J."/>
        </authorList>
    </citation>
    <scope>NUCLEOTIDE SEQUENCE</scope>
    <source>
        <strain evidence="2">ChiGjej1B1-2707</strain>
    </source>
</reference>
<dbReference type="Gene3D" id="2.30.110.10">
    <property type="entry name" value="Electron Transport, Fmn-binding Protein, Chain A"/>
    <property type="match status" value="1"/>
</dbReference>
<dbReference type="Proteomes" id="UP000824261">
    <property type="component" value="Unassembled WGS sequence"/>
</dbReference>
<reference evidence="2" key="1">
    <citation type="submission" date="2020-10" db="EMBL/GenBank/DDBJ databases">
        <authorList>
            <person name="Gilroy R."/>
        </authorList>
    </citation>
    <scope>NUCLEOTIDE SEQUENCE</scope>
    <source>
        <strain evidence="2">ChiGjej1B1-2707</strain>
    </source>
</reference>
<dbReference type="InterPro" id="IPR012349">
    <property type="entry name" value="Split_barrel_FMN-bd"/>
</dbReference>
<feature type="domain" description="Pyridoxamine 5'-phosphate oxidase N-terminal" evidence="1">
    <location>
        <begin position="7"/>
        <end position="92"/>
    </location>
</feature>
<evidence type="ECO:0000313" key="3">
    <source>
        <dbReference type="Proteomes" id="UP000824261"/>
    </source>
</evidence>
<proteinExistence type="predicted"/>